<dbReference type="EMBL" id="UOFA01000210">
    <property type="protein sequence ID" value="VAW45624.1"/>
    <property type="molecule type" value="Genomic_DNA"/>
</dbReference>
<gene>
    <name evidence="1" type="ORF">MNBD_GAMMA02-279</name>
</gene>
<evidence type="ECO:0000313" key="1">
    <source>
        <dbReference type="EMBL" id="VAW45624.1"/>
    </source>
</evidence>
<organism evidence="1">
    <name type="scientific">hydrothermal vent metagenome</name>
    <dbReference type="NCBI Taxonomy" id="652676"/>
    <lineage>
        <taxon>unclassified sequences</taxon>
        <taxon>metagenomes</taxon>
        <taxon>ecological metagenomes</taxon>
    </lineage>
</organism>
<sequence>MQLNQDFMILNRKGQSMLSQISGAVQSLVIHEPDVLLLSYFLPDNNLESATNDFVEDTWVKAWLPHIQSEGVKQRIQQFKEAGLFDPSQAPNDGLTLLPLDSLPADDKSTLPEQLSLSRHAAISLHAKGFFACSNLDQTPRLLPTEYVVLMLAFGDGIPIQKVVAEKRFLFNQDVEQVLKILFKHGYLVERKNTGKKTPETQPQYATVQADSGLKSWREIEPDDKIPVYFVPHMENHFPLALGI</sequence>
<feature type="non-terminal residue" evidence="1">
    <location>
        <position position="244"/>
    </location>
</feature>
<reference evidence="1" key="1">
    <citation type="submission" date="2018-06" db="EMBL/GenBank/DDBJ databases">
        <authorList>
            <person name="Zhirakovskaya E."/>
        </authorList>
    </citation>
    <scope>NUCLEOTIDE SEQUENCE</scope>
</reference>
<name>A0A3B0WPL4_9ZZZZ</name>
<dbReference type="AlphaFoldDB" id="A0A3B0WPL4"/>
<protein>
    <submittedName>
        <fullName evidence="1">Uncharacterized protein</fullName>
    </submittedName>
</protein>
<accession>A0A3B0WPL4</accession>
<proteinExistence type="predicted"/>